<dbReference type="EMBL" id="CP099959">
    <property type="protein sequence ID" value="XCC57256.1"/>
    <property type="molecule type" value="Genomic_DNA"/>
</dbReference>
<comment type="similarity">
    <text evidence="1">Belongs to the bactofilin family.</text>
</comment>
<dbReference type="InterPro" id="IPR007607">
    <property type="entry name" value="BacA/B"/>
</dbReference>
<dbReference type="PANTHER" id="PTHR35024">
    <property type="entry name" value="HYPOTHETICAL CYTOSOLIC PROTEIN"/>
    <property type="match status" value="1"/>
</dbReference>
<dbReference type="AlphaFoldDB" id="A0AAU8A1G4"/>
<sequence>MAKKKSSAIRFLDPTVESFETIVGPRTVFRGNIAAFESIRIDGKVIGNIESPPGSNITVALGKTATVEGDINTYRALIAGRVNGTIYASERAELHDGADIHGEVIYGQIGVEQGAKLTGTMSRIDPDEPQEVSPEAMEVFEAFAREDEENEEKKGK</sequence>
<name>A0AAU8A1G4_9BURK</name>
<accession>A0AAU8A1G4</accession>
<dbReference type="Pfam" id="PF04519">
    <property type="entry name" value="Bactofilin"/>
    <property type="match status" value="1"/>
</dbReference>
<gene>
    <name evidence="2" type="ORF">NKE59_07095</name>
</gene>
<organism evidence="2">
    <name type="scientific">Polynucleobacter sp. UK-FUSCHL-C3</name>
    <dbReference type="NCBI Taxonomy" id="2955208"/>
    <lineage>
        <taxon>Bacteria</taxon>
        <taxon>Pseudomonadati</taxon>
        <taxon>Pseudomonadota</taxon>
        <taxon>Betaproteobacteria</taxon>
        <taxon>Burkholderiales</taxon>
        <taxon>Burkholderiaceae</taxon>
        <taxon>Polynucleobacter</taxon>
    </lineage>
</organism>
<dbReference type="PANTHER" id="PTHR35024:SF4">
    <property type="entry name" value="POLYMER-FORMING CYTOSKELETAL PROTEIN"/>
    <property type="match status" value="1"/>
</dbReference>
<reference evidence="2" key="1">
    <citation type="submission" date="2022-06" db="EMBL/GenBank/DDBJ databases">
        <title>New Polynucleobacter species.</title>
        <authorList>
            <person name="Hahn M.W."/>
        </authorList>
    </citation>
    <scope>NUCLEOTIDE SEQUENCE</scope>
    <source>
        <strain evidence="2">UK-FUSCHL-C3</strain>
    </source>
</reference>
<dbReference type="RefSeq" id="WP_353438285.1">
    <property type="nucleotide sequence ID" value="NZ_CP099959.1"/>
</dbReference>
<protein>
    <submittedName>
        <fullName evidence="2">Polymer-forming cytoskeletal protein</fullName>
    </submittedName>
</protein>
<proteinExistence type="inferred from homology"/>
<evidence type="ECO:0000256" key="1">
    <source>
        <dbReference type="ARBA" id="ARBA00044755"/>
    </source>
</evidence>
<evidence type="ECO:0000313" key="2">
    <source>
        <dbReference type="EMBL" id="XCC57256.1"/>
    </source>
</evidence>